<evidence type="ECO:0000256" key="1">
    <source>
        <dbReference type="ARBA" id="ARBA00004236"/>
    </source>
</evidence>
<gene>
    <name evidence="10" type="ORF">V6x_28090</name>
</gene>
<reference evidence="10 11" key="1">
    <citation type="submission" date="2019-02" db="EMBL/GenBank/DDBJ databases">
        <title>Deep-cultivation of Planctomycetes and their phenomic and genomic characterization uncovers novel biology.</title>
        <authorList>
            <person name="Wiegand S."/>
            <person name="Jogler M."/>
            <person name="Boedeker C."/>
            <person name="Pinto D."/>
            <person name="Vollmers J."/>
            <person name="Rivas-Marin E."/>
            <person name="Kohn T."/>
            <person name="Peeters S.H."/>
            <person name="Heuer A."/>
            <person name="Rast P."/>
            <person name="Oberbeckmann S."/>
            <person name="Bunk B."/>
            <person name="Jeske O."/>
            <person name="Meyerdierks A."/>
            <person name="Storesund J.E."/>
            <person name="Kallscheuer N."/>
            <person name="Luecker S."/>
            <person name="Lage O.M."/>
            <person name="Pohl T."/>
            <person name="Merkel B.J."/>
            <person name="Hornburger P."/>
            <person name="Mueller R.-W."/>
            <person name="Bruemmer F."/>
            <person name="Labrenz M."/>
            <person name="Spormann A.M."/>
            <person name="Op den Camp H."/>
            <person name="Overmann J."/>
            <person name="Amann R."/>
            <person name="Jetten M.S.M."/>
            <person name="Mascher T."/>
            <person name="Medema M.H."/>
            <person name="Devos D.P."/>
            <person name="Kaster A.-K."/>
            <person name="Ovreas L."/>
            <person name="Rohde M."/>
            <person name="Galperin M.Y."/>
            <person name="Jogler C."/>
        </authorList>
    </citation>
    <scope>NUCLEOTIDE SEQUENCE [LARGE SCALE GENOMIC DNA]</scope>
    <source>
        <strain evidence="10 11">V6</strain>
    </source>
</reference>
<protein>
    <recommendedName>
        <fullName evidence="9">Pycsar effector protein domain-containing protein</fullName>
    </recommendedName>
</protein>
<proteinExistence type="predicted"/>
<keyword evidence="7 8" id="KW-0472">Membrane</keyword>
<keyword evidence="6" id="KW-0051">Antiviral defense</keyword>
<feature type="transmembrane region" description="Helical" evidence="8">
    <location>
        <begin position="184"/>
        <end position="204"/>
    </location>
</feature>
<dbReference type="Pfam" id="PF18967">
    <property type="entry name" value="PycTM"/>
    <property type="match status" value="1"/>
</dbReference>
<dbReference type="EMBL" id="CP036347">
    <property type="protein sequence ID" value="QDU03097.1"/>
    <property type="molecule type" value="Genomic_DNA"/>
</dbReference>
<keyword evidence="3 8" id="KW-0812">Transmembrane</keyword>
<dbReference type="Proteomes" id="UP000320722">
    <property type="component" value="Chromosome"/>
</dbReference>
<accession>A0A517WCW1</accession>
<keyword evidence="4" id="KW-0547">Nucleotide-binding</keyword>
<evidence type="ECO:0000313" key="11">
    <source>
        <dbReference type="Proteomes" id="UP000320722"/>
    </source>
</evidence>
<dbReference type="AlphaFoldDB" id="A0A517WCW1"/>
<evidence type="ECO:0000256" key="6">
    <source>
        <dbReference type="ARBA" id="ARBA00023118"/>
    </source>
</evidence>
<comment type="subcellular location">
    <subcellularLocation>
        <location evidence="1">Cell membrane</location>
    </subcellularLocation>
</comment>
<dbReference type="InterPro" id="IPR043760">
    <property type="entry name" value="PycTM_dom"/>
</dbReference>
<evidence type="ECO:0000259" key="9">
    <source>
        <dbReference type="Pfam" id="PF18967"/>
    </source>
</evidence>
<name>A0A517WCW1_9PLAN</name>
<feature type="transmembrane region" description="Helical" evidence="8">
    <location>
        <begin position="89"/>
        <end position="105"/>
    </location>
</feature>
<evidence type="ECO:0000256" key="7">
    <source>
        <dbReference type="ARBA" id="ARBA00023136"/>
    </source>
</evidence>
<evidence type="ECO:0000256" key="2">
    <source>
        <dbReference type="ARBA" id="ARBA00022475"/>
    </source>
</evidence>
<feature type="transmembrane region" description="Helical" evidence="8">
    <location>
        <begin position="111"/>
        <end position="132"/>
    </location>
</feature>
<feature type="domain" description="Pycsar effector protein" evidence="9">
    <location>
        <begin position="68"/>
        <end position="204"/>
    </location>
</feature>
<evidence type="ECO:0000256" key="3">
    <source>
        <dbReference type="ARBA" id="ARBA00022692"/>
    </source>
</evidence>
<evidence type="ECO:0000256" key="8">
    <source>
        <dbReference type="SAM" id="Phobius"/>
    </source>
</evidence>
<evidence type="ECO:0000313" key="10">
    <source>
        <dbReference type="EMBL" id="QDU03097.1"/>
    </source>
</evidence>
<sequence>MCLKKTMKWLRSTKLGNWLLVPIYEEDPNWKNSEEWYKEVQKKILTDKNPKESQIREKRDIEFYLDFAKQRYEENLDNYANIDSKADKVLAFTGSMTAAIFVIIKTTNTPLATSVTIACGCFFLAVVLLLFMRWPKDIQSPKNVKDILNGTGEFDDTVLKLKIIASYHCSALAHSIVCAWKSKVLILSNIIVCLGILFLFLGLFF</sequence>
<evidence type="ECO:0000256" key="4">
    <source>
        <dbReference type="ARBA" id="ARBA00022741"/>
    </source>
</evidence>
<keyword evidence="2" id="KW-1003">Cell membrane</keyword>
<organism evidence="10 11">
    <name type="scientific">Gimesia chilikensis</name>
    <dbReference type="NCBI Taxonomy" id="2605989"/>
    <lineage>
        <taxon>Bacteria</taxon>
        <taxon>Pseudomonadati</taxon>
        <taxon>Planctomycetota</taxon>
        <taxon>Planctomycetia</taxon>
        <taxon>Planctomycetales</taxon>
        <taxon>Planctomycetaceae</taxon>
        <taxon>Gimesia</taxon>
    </lineage>
</organism>
<keyword evidence="5 8" id="KW-1133">Transmembrane helix</keyword>
<evidence type="ECO:0000256" key="5">
    <source>
        <dbReference type="ARBA" id="ARBA00022989"/>
    </source>
</evidence>